<feature type="compositionally biased region" description="Polar residues" evidence="1">
    <location>
        <begin position="138"/>
        <end position="156"/>
    </location>
</feature>
<reference evidence="2 3" key="1">
    <citation type="journal article" date="2020" name="Genomics">
        <title>Complete, high-quality genomes from long-read metagenomic sequencing of two wolf lichen thalli reveals enigmatic genome architecture.</title>
        <authorList>
            <person name="McKenzie S.K."/>
            <person name="Walston R.F."/>
            <person name="Allen J.L."/>
        </authorList>
    </citation>
    <scope>NUCLEOTIDE SEQUENCE [LARGE SCALE GENOMIC DNA]</scope>
    <source>
        <strain evidence="2">WasteWater2</strain>
    </source>
</reference>
<feature type="region of interest" description="Disordered" evidence="1">
    <location>
        <begin position="226"/>
        <end position="412"/>
    </location>
</feature>
<feature type="region of interest" description="Disordered" evidence="1">
    <location>
        <begin position="132"/>
        <end position="197"/>
    </location>
</feature>
<evidence type="ECO:0000313" key="3">
    <source>
        <dbReference type="Proteomes" id="UP000578531"/>
    </source>
</evidence>
<protein>
    <submittedName>
        <fullName evidence="2">Uncharacterized protein</fullName>
    </submittedName>
</protein>
<dbReference type="GeneID" id="59284155"/>
<sequence>MEGSVVRGGRQDPDRLPNDHFIEWLAEAKQLYHHELPPFAEKNQGSTRAGLRKPVTLQVTVDQPQGQYMWAEVIYWSWSPQYTFCTIDIGGRRLIVKRYNWTGRHWDYSFESWLGPAEGFSKRTVAYGMWQKDPGDSEGSNIDSKSQHANPMQMLSNPPCVGSPANLDGRAQQQPEWQPSKLPLTNPLDPSSARPATLNLGYITPQRNAHYFLLNNPPRLMQAKRRDVQLSPPTAHHDSQHSVQAPTERAPFSGPIHDVSSPKRREEDSPNGPCEFVPVSPYQHLTSKPNEDSANGIQRQYYAPAERTDEGATSEQPHGNSADTPISHGPQYQGHESTDPNSLARPTKRRRQISTPNPLDPTSPQLPTATRSPSTHSSPRPTPSASSPNPSRFPTPTSLNPDPTDSAFQLPSHKQSRTTLFIAIPLSTDTVPLKLRSCMTLASFFTAVLAICAQPGQHNHVVSGIRATFDWKQDKGVDRTILLKQDLPDTFEVLLEIVDGAPCWGEGGGRCGVAVEVVLV</sequence>
<gene>
    <name evidence="2" type="ORF">HO173_002482</name>
</gene>
<feature type="compositionally biased region" description="Polar residues" evidence="1">
    <location>
        <begin position="394"/>
        <end position="412"/>
    </location>
</feature>
<feature type="compositionally biased region" description="Polar residues" evidence="1">
    <location>
        <begin position="283"/>
        <end position="298"/>
    </location>
</feature>
<dbReference type="EMBL" id="JACCJC010000006">
    <property type="protein sequence ID" value="KAF6239221.1"/>
    <property type="molecule type" value="Genomic_DNA"/>
</dbReference>
<feature type="compositionally biased region" description="Low complexity" evidence="1">
    <location>
        <begin position="367"/>
        <end position="392"/>
    </location>
</feature>
<dbReference type="AlphaFoldDB" id="A0A8H6G292"/>
<dbReference type="Proteomes" id="UP000578531">
    <property type="component" value="Unassembled WGS sequence"/>
</dbReference>
<organism evidence="2 3">
    <name type="scientific">Letharia columbiana</name>
    <dbReference type="NCBI Taxonomy" id="112416"/>
    <lineage>
        <taxon>Eukaryota</taxon>
        <taxon>Fungi</taxon>
        <taxon>Dikarya</taxon>
        <taxon>Ascomycota</taxon>
        <taxon>Pezizomycotina</taxon>
        <taxon>Lecanoromycetes</taxon>
        <taxon>OSLEUM clade</taxon>
        <taxon>Lecanoromycetidae</taxon>
        <taxon>Lecanorales</taxon>
        <taxon>Lecanorineae</taxon>
        <taxon>Parmeliaceae</taxon>
        <taxon>Letharia</taxon>
    </lineage>
</organism>
<feature type="compositionally biased region" description="Polar residues" evidence="1">
    <location>
        <begin position="311"/>
        <end position="324"/>
    </location>
</feature>
<evidence type="ECO:0000256" key="1">
    <source>
        <dbReference type="SAM" id="MobiDB-lite"/>
    </source>
</evidence>
<accession>A0A8H6G292</accession>
<dbReference type="RefSeq" id="XP_037168508.1">
    <property type="nucleotide sequence ID" value="XM_037304415.1"/>
</dbReference>
<proteinExistence type="predicted"/>
<comment type="caution">
    <text evidence="2">The sequence shown here is derived from an EMBL/GenBank/DDBJ whole genome shotgun (WGS) entry which is preliminary data.</text>
</comment>
<feature type="compositionally biased region" description="Polar residues" evidence="1">
    <location>
        <begin position="353"/>
        <end position="366"/>
    </location>
</feature>
<evidence type="ECO:0000313" key="2">
    <source>
        <dbReference type="EMBL" id="KAF6239221.1"/>
    </source>
</evidence>
<dbReference type="OrthoDB" id="5320482at2759"/>
<keyword evidence="3" id="KW-1185">Reference proteome</keyword>
<name>A0A8H6G292_9LECA</name>